<dbReference type="SUPFAM" id="SSF57667">
    <property type="entry name" value="beta-beta-alpha zinc fingers"/>
    <property type="match status" value="1"/>
</dbReference>
<dbReference type="STRING" id="90262.A0A1X2IAE4"/>
<evidence type="ECO:0000256" key="3">
    <source>
        <dbReference type="ARBA" id="ARBA00022737"/>
    </source>
</evidence>
<dbReference type="OrthoDB" id="10018191at2759"/>
<keyword evidence="6" id="KW-0539">Nucleus</keyword>
<evidence type="ECO:0000313" key="11">
    <source>
        <dbReference type="Proteomes" id="UP000193560"/>
    </source>
</evidence>
<dbReference type="Gene3D" id="3.30.160.60">
    <property type="entry name" value="Classic Zinc Finger"/>
    <property type="match status" value="2"/>
</dbReference>
<organism evidence="10 11">
    <name type="scientific">Absidia repens</name>
    <dbReference type="NCBI Taxonomy" id="90262"/>
    <lineage>
        <taxon>Eukaryota</taxon>
        <taxon>Fungi</taxon>
        <taxon>Fungi incertae sedis</taxon>
        <taxon>Mucoromycota</taxon>
        <taxon>Mucoromycotina</taxon>
        <taxon>Mucoromycetes</taxon>
        <taxon>Mucorales</taxon>
        <taxon>Cunninghamellaceae</taxon>
        <taxon>Absidia</taxon>
    </lineage>
</organism>
<dbReference type="GO" id="GO:0000978">
    <property type="term" value="F:RNA polymerase II cis-regulatory region sequence-specific DNA binding"/>
    <property type="evidence" value="ECO:0007669"/>
    <property type="project" value="InterPro"/>
</dbReference>
<evidence type="ECO:0000259" key="9">
    <source>
        <dbReference type="PROSITE" id="PS50157"/>
    </source>
</evidence>
<accession>A0A1X2IAE4</accession>
<proteinExistence type="predicted"/>
<keyword evidence="2" id="KW-0479">Metal-binding</keyword>
<keyword evidence="4 7" id="KW-0863">Zinc-finger</keyword>
<dbReference type="InterPro" id="IPR013087">
    <property type="entry name" value="Znf_C2H2_type"/>
</dbReference>
<feature type="region of interest" description="Disordered" evidence="8">
    <location>
        <begin position="285"/>
        <end position="327"/>
    </location>
</feature>
<evidence type="ECO:0000256" key="1">
    <source>
        <dbReference type="ARBA" id="ARBA00004123"/>
    </source>
</evidence>
<dbReference type="GO" id="GO:0000785">
    <property type="term" value="C:chromatin"/>
    <property type="evidence" value="ECO:0007669"/>
    <property type="project" value="TreeGrafter"/>
</dbReference>
<keyword evidence="11" id="KW-1185">Reference proteome</keyword>
<dbReference type="FunFam" id="3.30.160.60:FF:002343">
    <property type="entry name" value="Zinc finger protein 33A"/>
    <property type="match status" value="1"/>
</dbReference>
<feature type="compositionally biased region" description="Polar residues" evidence="8">
    <location>
        <begin position="287"/>
        <end position="297"/>
    </location>
</feature>
<feature type="compositionally biased region" description="Acidic residues" evidence="8">
    <location>
        <begin position="298"/>
        <end position="312"/>
    </location>
</feature>
<feature type="compositionally biased region" description="Basic residues" evidence="8">
    <location>
        <begin position="74"/>
        <end position="92"/>
    </location>
</feature>
<dbReference type="AlphaFoldDB" id="A0A1X2IAE4"/>
<dbReference type="InterPro" id="IPR051059">
    <property type="entry name" value="VerF-like"/>
</dbReference>
<reference evidence="10 11" key="1">
    <citation type="submission" date="2016-07" db="EMBL/GenBank/DDBJ databases">
        <title>Pervasive Adenine N6-methylation of Active Genes in Fungi.</title>
        <authorList>
            <consortium name="DOE Joint Genome Institute"/>
            <person name="Mondo S.J."/>
            <person name="Dannebaum R.O."/>
            <person name="Kuo R.C."/>
            <person name="Labutti K."/>
            <person name="Haridas S."/>
            <person name="Kuo A."/>
            <person name="Salamov A."/>
            <person name="Ahrendt S.R."/>
            <person name="Lipzen A."/>
            <person name="Sullivan W."/>
            <person name="Andreopoulos W.B."/>
            <person name="Clum A."/>
            <person name="Lindquist E."/>
            <person name="Daum C."/>
            <person name="Ramamoorthy G.K."/>
            <person name="Gryganskyi A."/>
            <person name="Culley D."/>
            <person name="Magnuson J.K."/>
            <person name="James T.Y."/>
            <person name="O'Malley M.A."/>
            <person name="Stajich J.E."/>
            <person name="Spatafora J.W."/>
            <person name="Visel A."/>
            <person name="Grigoriev I.V."/>
        </authorList>
    </citation>
    <scope>NUCLEOTIDE SEQUENCE [LARGE SCALE GENOMIC DNA]</scope>
    <source>
        <strain evidence="10 11">NRRL 1336</strain>
    </source>
</reference>
<evidence type="ECO:0000256" key="6">
    <source>
        <dbReference type="ARBA" id="ARBA00023242"/>
    </source>
</evidence>
<evidence type="ECO:0000256" key="8">
    <source>
        <dbReference type="SAM" id="MobiDB-lite"/>
    </source>
</evidence>
<dbReference type="PROSITE" id="PS00028">
    <property type="entry name" value="ZINC_FINGER_C2H2_1"/>
    <property type="match status" value="1"/>
</dbReference>
<feature type="domain" description="C2H2-type" evidence="9">
    <location>
        <begin position="48"/>
        <end position="77"/>
    </location>
</feature>
<keyword evidence="5" id="KW-0862">Zinc</keyword>
<dbReference type="GO" id="GO:0005634">
    <property type="term" value="C:nucleus"/>
    <property type="evidence" value="ECO:0007669"/>
    <property type="project" value="UniProtKB-SubCell"/>
</dbReference>
<dbReference type="PANTHER" id="PTHR40626:SF11">
    <property type="entry name" value="ZINC FINGER PROTEIN YPR022C"/>
    <property type="match status" value="1"/>
</dbReference>
<dbReference type="GO" id="GO:0008270">
    <property type="term" value="F:zinc ion binding"/>
    <property type="evidence" value="ECO:0007669"/>
    <property type="project" value="UniProtKB-KW"/>
</dbReference>
<gene>
    <name evidence="10" type="ORF">BCR42DRAFT_419835</name>
</gene>
<dbReference type="SMART" id="SM00355">
    <property type="entry name" value="ZnF_C2H2"/>
    <property type="match status" value="2"/>
</dbReference>
<dbReference type="PROSITE" id="PS50157">
    <property type="entry name" value="ZINC_FINGER_C2H2_2"/>
    <property type="match status" value="2"/>
</dbReference>
<feature type="domain" description="C2H2-type" evidence="9">
    <location>
        <begin position="17"/>
        <end position="47"/>
    </location>
</feature>
<dbReference type="Pfam" id="PF00096">
    <property type="entry name" value="zf-C2H2"/>
    <property type="match status" value="2"/>
</dbReference>
<dbReference type="GO" id="GO:0000981">
    <property type="term" value="F:DNA-binding transcription factor activity, RNA polymerase II-specific"/>
    <property type="evidence" value="ECO:0007669"/>
    <property type="project" value="InterPro"/>
</dbReference>
<evidence type="ECO:0000256" key="5">
    <source>
        <dbReference type="ARBA" id="ARBA00022833"/>
    </source>
</evidence>
<sequence length="354" mass="39664">MAPRKKSTGRKSEPKLFRCTGFGDCDMVFTRSEHLARHARKHTGEKPYKCVVPECGRMFSRFDNMMQHTQTHNRSGKRKSSPKPAAKNRRKSTSAVNNDWSEDEYTDGFKKNRSHSIHPTTQYNQWRSPSPPPASMMQSRTLPLPRRMSYSHSYYPPPLSKSPSLPDSPEEPPLTAFRSPSYYNMPPPPPLSSSTSSASSSALFYRRGSLQSTSSTSSTLSSDSQSFRSFDHGRRRLSAADLQAPIHSLKEENAEEQHQLHPLAKSPPAVVDITSDEYEALQGFGKFSSQKPHTQTNADDDNDDQVDDDDDLVLPAIQPNKTNSPSLSAQVAAFRQKLMPIHESFQRPVKGNAI</sequence>
<evidence type="ECO:0000256" key="7">
    <source>
        <dbReference type="PROSITE-ProRule" id="PRU00042"/>
    </source>
</evidence>
<evidence type="ECO:0000313" key="10">
    <source>
        <dbReference type="EMBL" id="ORZ12720.1"/>
    </source>
</evidence>
<dbReference type="PANTHER" id="PTHR40626">
    <property type="entry name" value="MIP31509P"/>
    <property type="match status" value="1"/>
</dbReference>
<keyword evidence="3" id="KW-0677">Repeat</keyword>
<feature type="region of interest" description="Disordered" evidence="8">
    <location>
        <begin position="68"/>
        <end position="200"/>
    </location>
</feature>
<evidence type="ECO:0000256" key="4">
    <source>
        <dbReference type="ARBA" id="ARBA00022771"/>
    </source>
</evidence>
<name>A0A1X2IAE4_9FUNG</name>
<comment type="caution">
    <text evidence="10">The sequence shown here is derived from an EMBL/GenBank/DDBJ whole genome shotgun (WGS) entry which is preliminary data.</text>
</comment>
<evidence type="ECO:0000256" key="2">
    <source>
        <dbReference type="ARBA" id="ARBA00022723"/>
    </source>
</evidence>
<dbReference type="EMBL" id="MCGE01000018">
    <property type="protein sequence ID" value="ORZ12720.1"/>
    <property type="molecule type" value="Genomic_DNA"/>
</dbReference>
<protein>
    <recommendedName>
        <fullName evidence="9">C2H2-type domain-containing protein</fullName>
    </recommendedName>
</protein>
<dbReference type="InterPro" id="IPR036236">
    <property type="entry name" value="Znf_C2H2_sf"/>
</dbReference>
<dbReference type="Proteomes" id="UP000193560">
    <property type="component" value="Unassembled WGS sequence"/>
</dbReference>
<comment type="subcellular location">
    <subcellularLocation>
        <location evidence="1">Nucleus</location>
    </subcellularLocation>
</comment>
<feature type="compositionally biased region" description="Polar residues" evidence="8">
    <location>
        <begin position="117"/>
        <end position="127"/>
    </location>
</feature>